<protein>
    <submittedName>
        <fullName evidence="3">Uncharacterized protein</fullName>
    </submittedName>
</protein>
<keyword evidence="4" id="KW-1185">Reference proteome</keyword>
<feature type="chain" id="PRO_5028928079" evidence="2">
    <location>
        <begin position="27"/>
        <end position="759"/>
    </location>
</feature>
<evidence type="ECO:0000256" key="1">
    <source>
        <dbReference type="SAM" id="MobiDB-lite"/>
    </source>
</evidence>
<dbReference type="EMBL" id="QGMG01000214">
    <property type="protein sequence ID" value="TVY55726.1"/>
    <property type="molecule type" value="Genomic_DNA"/>
</dbReference>
<evidence type="ECO:0000313" key="4">
    <source>
        <dbReference type="Proteomes" id="UP000481288"/>
    </source>
</evidence>
<dbReference type="AlphaFoldDB" id="A0A7D8YR79"/>
<evidence type="ECO:0000313" key="3">
    <source>
        <dbReference type="EMBL" id="TVY55726.1"/>
    </source>
</evidence>
<feature type="signal peptide" evidence="2">
    <location>
        <begin position="1"/>
        <end position="26"/>
    </location>
</feature>
<organism evidence="3 4">
    <name type="scientific">Lachnellula cervina</name>
    <dbReference type="NCBI Taxonomy" id="1316786"/>
    <lineage>
        <taxon>Eukaryota</taxon>
        <taxon>Fungi</taxon>
        <taxon>Dikarya</taxon>
        <taxon>Ascomycota</taxon>
        <taxon>Pezizomycotina</taxon>
        <taxon>Leotiomycetes</taxon>
        <taxon>Helotiales</taxon>
        <taxon>Lachnaceae</taxon>
        <taxon>Lachnellula</taxon>
    </lineage>
</organism>
<comment type="caution">
    <text evidence="3">The sequence shown here is derived from an EMBL/GenBank/DDBJ whole genome shotgun (WGS) entry which is preliminary data.</text>
</comment>
<dbReference type="OrthoDB" id="4733706at2759"/>
<feature type="region of interest" description="Disordered" evidence="1">
    <location>
        <begin position="402"/>
        <end position="422"/>
    </location>
</feature>
<evidence type="ECO:0000256" key="2">
    <source>
        <dbReference type="SAM" id="SignalP"/>
    </source>
</evidence>
<feature type="compositionally biased region" description="Low complexity" evidence="1">
    <location>
        <begin position="402"/>
        <end position="418"/>
    </location>
</feature>
<proteinExistence type="predicted"/>
<sequence>MVSRSLFCLLAAAIPVFSSALKPVLAHDVRYVDVPERRHLDLNEFSHLEGRSTNLGTYNLAKTFPANDVWINVALGTPGSGAFSGQTSVTATCLSCYTNGTAVVTTDGVKKDDGILGDIIDFFKAKDKTDLVTKALGLDLEVHSTTLAAILNSTYPLRLLSETPVGVELDDSNKVGLIFTIELSLTVSAAVDFTTGFDLSFPKGASFTLNPINGDLVSMNIGGAQVNSLPVKFRKGAACISAVLRLKFQAGVALSVFGSGFDFESGVYFDPLQYKACVVDQPGQACPLEFTENFYEEIGAYARAVVDLDFAKLSAGPTAVSTFFTGALPSKCLSSAVSSVASTVSKAAVITSSAEPIKDHPVTETKSSLSSSTIRIPLSTGVSKVNATSKSKHTVSATSISGGKFSKSTGTGKRSTATGSGGSYLGTGSAGGVYSIPTHSAPYANSSVPVIGSASSANGAAKAPTTTNAGDLTTRTISEISSTATSCLANSVHCPASLQSPVVVTQTIVAYTTVCPVTQSVFPAVPAYPVAAASITAAAALKAAGSSNGPVIPGTTNTVEFSSCETPIVQTIDVYATLTKTITITVSGPSFTSTTVETINVPVPQTYVPASVTGSVTGSASSAGGYPVNQYTYPPLTTAQNSASRPYYPLGNSTLANFPTASGASRVSGVSRVGTIHRTGAPSAPVLSTAPVKSGAPVYGKGKGNAGGVFAEKEASGTQSGSSSAPAPTLSKKTAGAESVIPNCIMAVICLAVGAFVVL</sequence>
<dbReference type="Proteomes" id="UP000481288">
    <property type="component" value="Unassembled WGS sequence"/>
</dbReference>
<gene>
    <name evidence="3" type="ORF">LCER1_G005698</name>
</gene>
<reference evidence="3 4" key="1">
    <citation type="submission" date="2018-05" db="EMBL/GenBank/DDBJ databases">
        <title>Whole genome sequencing for identification of molecular markers to develop diagnostic detection tools for the regulated plant pathogen Lachnellula willkommii.</title>
        <authorList>
            <person name="Giroux E."/>
            <person name="Bilodeau G."/>
        </authorList>
    </citation>
    <scope>NUCLEOTIDE SEQUENCE [LARGE SCALE GENOMIC DNA]</scope>
    <source>
        <strain evidence="3 4">CBS 625.97</strain>
    </source>
</reference>
<accession>A0A7D8YR79</accession>
<keyword evidence="2" id="KW-0732">Signal</keyword>
<name>A0A7D8YR79_9HELO</name>